<feature type="signal peptide" evidence="1">
    <location>
        <begin position="1"/>
        <end position="22"/>
    </location>
</feature>
<evidence type="ECO:0000313" key="2">
    <source>
        <dbReference type="EMBL" id="KXB31271.1"/>
    </source>
</evidence>
<dbReference type="RefSeq" id="WP_066883072.1">
    <property type="nucleotide sequence ID" value="NZ_LODL01000019.1"/>
</dbReference>
<evidence type="ECO:0000256" key="1">
    <source>
        <dbReference type="SAM" id="SignalP"/>
    </source>
</evidence>
<feature type="chain" id="PRO_5007459766" description="DnrO protein" evidence="1">
    <location>
        <begin position="23"/>
        <end position="159"/>
    </location>
</feature>
<dbReference type="Proteomes" id="UP000070186">
    <property type="component" value="Unassembled WGS sequence"/>
</dbReference>
<keyword evidence="3" id="KW-1185">Reference proteome</keyword>
<gene>
    <name evidence="2" type="ORF">AT959_10995</name>
</gene>
<proteinExistence type="predicted"/>
<comment type="caution">
    <text evidence="2">The sequence shown here is derived from an EMBL/GenBank/DDBJ whole genome shotgun (WGS) entry which is preliminary data.</text>
</comment>
<sequence>MKTKLAVLLASFLLGISVAAQAAAPHEHHAHGNPEPQKLQLNAGQKWATDAPLRQAMSEINQAMATALPRIHKNQFSEADYQALAGTVSQKVAYAVANCKLEAKADAMLHLVIADLLAGAEAMESKQPEARHDGAAGVLHGLQAYGKYFQHPGWKTAKG</sequence>
<protein>
    <recommendedName>
        <fullName evidence="4">DnrO protein</fullName>
    </recommendedName>
</protein>
<evidence type="ECO:0008006" key="4">
    <source>
        <dbReference type="Google" id="ProtNLM"/>
    </source>
</evidence>
<accession>A0A133XK10</accession>
<reference evidence="2 3" key="1">
    <citation type="submission" date="2015-12" db="EMBL/GenBank/DDBJ databases">
        <title>Nitrous oxide reduction kinetics distinguish bacteria harboring typical versus atypical NosZ.</title>
        <authorList>
            <person name="Yoon S."/>
            <person name="Nissen S."/>
            <person name="Park D."/>
            <person name="Sanford R.A."/>
            <person name="Loeffler F.E."/>
        </authorList>
    </citation>
    <scope>NUCLEOTIDE SEQUENCE [LARGE SCALE GENOMIC DNA]</scope>
    <source>
        <strain evidence="2 3">ATCC BAA-841</strain>
    </source>
</reference>
<keyword evidence="1" id="KW-0732">Signal</keyword>
<evidence type="ECO:0000313" key="3">
    <source>
        <dbReference type="Proteomes" id="UP000070186"/>
    </source>
</evidence>
<organism evidence="2 3">
    <name type="scientific">Dechloromonas denitrificans</name>
    <dbReference type="NCBI Taxonomy" id="281362"/>
    <lineage>
        <taxon>Bacteria</taxon>
        <taxon>Pseudomonadati</taxon>
        <taxon>Pseudomonadota</taxon>
        <taxon>Betaproteobacteria</taxon>
        <taxon>Rhodocyclales</taxon>
        <taxon>Azonexaceae</taxon>
        <taxon>Dechloromonas</taxon>
    </lineage>
</organism>
<dbReference type="EMBL" id="LODL01000019">
    <property type="protein sequence ID" value="KXB31271.1"/>
    <property type="molecule type" value="Genomic_DNA"/>
</dbReference>
<dbReference type="AlphaFoldDB" id="A0A133XK10"/>
<name>A0A133XK10_9RHOO</name>